<evidence type="ECO:0000313" key="2">
    <source>
        <dbReference type="EMBL" id="KAG0279339.1"/>
    </source>
</evidence>
<organism evidence="2 3">
    <name type="scientific">Linnemannia exigua</name>
    <dbReference type="NCBI Taxonomy" id="604196"/>
    <lineage>
        <taxon>Eukaryota</taxon>
        <taxon>Fungi</taxon>
        <taxon>Fungi incertae sedis</taxon>
        <taxon>Mucoromycota</taxon>
        <taxon>Mortierellomycotina</taxon>
        <taxon>Mortierellomycetes</taxon>
        <taxon>Mortierellales</taxon>
        <taxon>Mortierellaceae</taxon>
        <taxon>Linnemannia</taxon>
    </lineage>
</organism>
<dbReference type="EMBL" id="JAAAIL010000131">
    <property type="protein sequence ID" value="KAG0279339.1"/>
    <property type="molecule type" value="Genomic_DNA"/>
</dbReference>
<evidence type="ECO:0000256" key="1">
    <source>
        <dbReference type="SAM" id="MobiDB-lite"/>
    </source>
</evidence>
<name>A0AAD4DIV5_9FUNG</name>
<comment type="caution">
    <text evidence="2">The sequence shown here is derived from an EMBL/GenBank/DDBJ whole genome shotgun (WGS) entry which is preliminary data.</text>
</comment>
<proteinExistence type="predicted"/>
<dbReference type="AlphaFoldDB" id="A0AAD4DIV5"/>
<evidence type="ECO:0000313" key="3">
    <source>
        <dbReference type="Proteomes" id="UP001194580"/>
    </source>
</evidence>
<feature type="compositionally biased region" description="Low complexity" evidence="1">
    <location>
        <begin position="79"/>
        <end position="91"/>
    </location>
</feature>
<keyword evidence="3" id="KW-1185">Reference proteome</keyword>
<dbReference type="Proteomes" id="UP001194580">
    <property type="component" value="Unassembled WGS sequence"/>
</dbReference>
<protein>
    <submittedName>
        <fullName evidence="2">Uncharacterized protein</fullName>
    </submittedName>
</protein>
<gene>
    <name evidence="2" type="ORF">BGZ95_001527</name>
</gene>
<feature type="compositionally biased region" description="Acidic residues" evidence="1">
    <location>
        <begin position="124"/>
        <end position="161"/>
    </location>
</feature>
<feature type="region of interest" description="Disordered" evidence="1">
    <location>
        <begin position="1"/>
        <end position="54"/>
    </location>
</feature>
<feature type="non-terminal residue" evidence="2">
    <location>
        <position position="170"/>
    </location>
</feature>
<sequence length="170" mass="18788">MTEERISLDVDQEDSLLFTPGHVISQTESLPNEHVKEPTDTDTDADTSSSSALLGSVEELAVKDSALNKQEYPLTINETVTTATATPQSDTVKGLDDSLSQASVTTGAEADCSDLTNEICGDKEESEESEEKLEKLEEEEEKLEEEKLEEEGEEEEGEEEKEEKLEEEKE</sequence>
<reference evidence="2" key="1">
    <citation type="journal article" date="2020" name="Fungal Divers.">
        <title>Resolving the Mortierellaceae phylogeny through synthesis of multi-gene phylogenetics and phylogenomics.</title>
        <authorList>
            <person name="Vandepol N."/>
            <person name="Liber J."/>
            <person name="Desiro A."/>
            <person name="Na H."/>
            <person name="Kennedy M."/>
            <person name="Barry K."/>
            <person name="Grigoriev I.V."/>
            <person name="Miller A.N."/>
            <person name="O'Donnell K."/>
            <person name="Stajich J.E."/>
            <person name="Bonito G."/>
        </authorList>
    </citation>
    <scope>NUCLEOTIDE SEQUENCE</scope>
    <source>
        <strain evidence="2">NRRL 28262</strain>
    </source>
</reference>
<accession>A0AAD4DIV5</accession>
<feature type="region of interest" description="Disordered" evidence="1">
    <location>
        <begin position="79"/>
        <end position="170"/>
    </location>
</feature>